<dbReference type="EMBL" id="CP044463">
    <property type="protein sequence ID" value="QIC66717.1"/>
    <property type="molecule type" value="Genomic_DNA"/>
</dbReference>
<sequence>MIADYFATVVALNTHMVFKVSFLKDNKFLNDNDENKYIHELFDEIKRYANEIFTFSFQIDLMLDMDNSNEEKKLEMS</sequence>
<accession>A0AAE7BWC3</accession>
<organism evidence="1 2">
    <name type="scientific">Acinetobacter schindleri</name>
    <dbReference type="NCBI Taxonomy" id="108981"/>
    <lineage>
        <taxon>Bacteria</taxon>
        <taxon>Pseudomonadati</taxon>
        <taxon>Pseudomonadota</taxon>
        <taxon>Gammaproteobacteria</taxon>
        <taxon>Moraxellales</taxon>
        <taxon>Moraxellaceae</taxon>
        <taxon>Acinetobacter</taxon>
    </lineage>
</organism>
<name>A0AAE7BWC3_9GAMM</name>
<gene>
    <name evidence="1" type="ORF">FSC10_04795</name>
</gene>
<protein>
    <submittedName>
        <fullName evidence="1">Uncharacterized protein</fullName>
    </submittedName>
</protein>
<evidence type="ECO:0000313" key="1">
    <source>
        <dbReference type="EMBL" id="QIC66717.1"/>
    </source>
</evidence>
<dbReference type="AlphaFoldDB" id="A0AAE7BWC3"/>
<evidence type="ECO:0000313" key="2">
    <source>
        <dbReference type="Proteomes" id="UP000503505"/>
    </source>
</evidence>
<proteinExistence type="predicted"/>
<dbReference type="Proteomes" id="UP000503505">
    <property type="component" value="Chromosome"/>
</dbReference>
<dbReference type="RefSeq" id="WP_163171054.1">
    <property type="nucleotide sequence ID" value="NZ_CP044463.1"/>
</dbReference>
<reference evidence="1 2" key="1">
    <citation type="submission" date="2019-09" db="EMBL/GenBank/DDBJ databases">
        <title>Non-baumannii Acinetobacter spp. carrying blaNDM-1 isolated in China.</title>
        <authorList>
            <person name="Cui C."/>
            <person name="Chen C."/>
            <person name="Sun J."/>
            <person name="Liu Y."/>
        </authorList>
    </citation>
    <scope>NUCLEOTIDE SEQUENCE [LARGE SCALE GENOMIC DNA]</scope>
    <source>
        <strain evidence="1 2">HZE23-1</strain>
    </source>
</reference>